<reference evidence="2 3" key="1">
    <citation type="submission" date="2016-10" db="EMBL/GenBank/DDBJ databases">
        <authorList>
            <person name="de Groot N.N."/>
        </authorList>
    </citation>
    <scope>NUCLEOTIDE SEQUENCE [LARGE SCALE GENOMIC DNA]</scope>
    <source>
        <strain evidence="2 3">SP2</strain>
    </source>
</reference>
<organism evidence="2 3">
    <name type="scientific">Natronobacterium gregoryi</name>
    <dbReference type="NCBI Taxonomy" id="44930"/>
    <lineage>
        <taxon>Archaea</taxon>
        <taxon>Methanobacteriati</taxon>
        <taxon>Methanobacteriota</taxon>
        <taxon>Stenosarchaea group</taxon>
        <taxon>Halobacteria</taxon>
        <taxon>Halobacteriales</taxon>
        <taxon>Natrialbaceae</taxon>
        <taxon>Natronobacterium</taxon>
    </lineage>
</organism>
<dbReference type="GeneID" id="14209082"/>
<dbReference type="Proteomes" id="UP000182829">
    <property type="component" value="Unassembled WGS sequence"/>
</dbReference>
<gene>
    <name evidence="2" type="ORF">SAMN05443661_102162</name>
</gene>
<evidence type="ECO:0000256" key="1">
    <source>
        <dbReference type="SAM" id="Phobius"/>
    </source>
</evidence>
<keyword evidence="1" id="KW-0812">Transmembrane</keyword>
<proteinExistence type="predicted"/>
<protein>
    <submittedName>
        <fullName evidence="2">Uncharacterized protein</fullName>
    </submittedName>
</protein>
<evidence type="ECO:0000313" key="3">
    <source>
        <dbReference type="Proteomes" id="UP000182829"/>
    </source>
</evidence>
<dbReference type="AlphaFoldDB" id="A0A1I3JLI0"/>
<name>A0A1I3JLI0_9EURY</name>
<feature type="transmembrane region" description="Helical" evidence="1">
    <location>
        <begin position="39"/>
        <end position="63"/>
    </location>
</feature>
<evidence type="ECO:0000313" key="2">
    <source>
        <dbReference type="EMBL" id="SFI61117.1"/>
    </source>
</evidence>
<accession>A0A1I3JLI0</accession>
<dbReference type="EMBL" id="FORO01000002">
    <property type="protein sequence ID" value="SFI61117.1"/>
    <property type="molecule type" value="Genomic_DNA"/>
</dbReference>
<keyword evidence="1" id="KW-1133">Transmembrane helix</keyword>
<keyword evidence="1" id="KW-0472">Membrane</keyword>
<feature type="transmembrane region" description="Helical" evidence="1">
    <location>
        <begin position="7"/>
        <end position="33"/>
    </location>
</feature>
<dbReference type="RefSeq" id="WP_005577782.1">
    <property type="nucleotide sequence ID" value="NZ_FORO01000002.1"/>
</dbReference>
<sequence length="68" mass="6845">MGRLSTFILVGIGVLVFGLVILSVIATLAGIAYPMVVTVFSVAISLAVLALFVLALLSLLALLSNGGA</sequence>